<dbReference type="Proteomes" id="UP000266841">
    <property type="component" value="Unassembled WGS sequence"/>
</dbReference>
<comment type="caution">
    <text evidence="2">The sequence shown here is derived from an EMBL/GenBank/DDBJ whole genome shotgun (WGS) entry which is preliminary data.</text>
</comment>
<reference evidence="2 3" key="1">
    <citation type="journal article" date="2012" name="Genome Biol.">
        <title>Genome and low-iron response of an oceanic diatom adapted to chronic iron limitation.</title>
        <authorList>
            <person name="Lommer M."/>
            <person name="Specht M."/>
            <person name="Roy A.S."/>
            <person name="Kraemer L."/>
            <person name="Andreson R."/>
            <person name="Gutowska M.A."/>
            <person name="Wolf J."/>
            <person name="Bergner S.V."/>
            <person name="Schilhabel M.B."/>
            <person name="Klostermeier U.C."/>
            <person name="Beiko R.G."/>
            <person name="Rosenstiel P."/>
            <person name="Hippler M."/>
            <person name="Laroche J."/>
        </authorList>
    </citation>
    <scope>NUCLEOTIDE SEQUENCE [LARGE SCALE GENOMIC DNA]</scope>
    <source>
        <strain evidence="2 3">CCMP1005</strain>
    </source>
</reference>
<gene>
    <name evidence="2" type="ORF">THAOC_05991</name>
</gene>
<proteinExistence type="predicted"/>
<name>K0TFT4_THAOC</name>
<organism evidence="2 3">
    <name type="scientific">Thalassiosira oceanica</name>
    <name type="common">Marine diatom</name>
    <dbReference type="NCBI Taxonomy" id="159749"/>
    <lineage>
        <taxon>Eukaryota</taxon>
        <taxon>Sar</taxon>
        <taxon>Stramenopiles</taxon>
        <taxon>Ochrophyta</taxon>
        <taxon>Bacillariophyta</taxon>
        <taxon>Coscinodiscophyceae</taxon>
        <taxon>Thalassiosirophycidae</taxon>
        <taxon>Thalassiosirales</taxon>
        <taxon>Thalassiosiraceae</taxon>
        <taxon>Thalassiosira</taxon>
    </lineage>
</organism>
<accession>K0TFT4</accession>
<evidence type="ECO:0000313" key="3">
    <source>
        <dbReference type="Proteomes" id="UP000266841"/>
    </source>
</evidence>
<evidence type="ECO:0000313" key="2">
    <source>
        <dbReference type="EMBL" id="EJK72476.1"/>
    </source>
</evidence>
<feature type="signal peptide" evidence="1">
    <location>
        <begin position="1"/>
        <end position="29"/>
    </location>
</feature>
<evidence type="ECO:0000256" key="1">
    <source>
        <dbReference type="SAM" id="SignalP"/>
    </source>
</evidence>
<keyword evidence="3" id="KW-1185">Reference proteome</keyword>
<keyword evidence="1" id="KW-0732">Signal</keyword>
<feature type="non-terminal residue" evidence="2">
    <location>
        <position position="1"/>
    </location>
</feature>
<sequence>RKGTYLWTRIYSFLLLLLLLLLSSQGWRAWEEKPFSTARALLPQRKNDISKSESKVNSTSPFPRPRPHFHVQALFFRGRDDRRGPDSPCLGRGNAVPFLDAACRPFLLKFTPCKLVASKLATPTPGTAPMFTYEGYLQQNYKNYISLVRLAHWYEFTYKAFNSWRVS</sequence>
<protein>
    <submittedName>
        <fullName evidence="2">Uncharacterized protein</fullName>
    </submittedName>
</protein>
<dbReference type="AlphaFoldDB" id="K0TFT4"/>
<feature type="chain" id="PRO_5003838440" evidence="1">
    <location>
        <begin position="30"/>
        <end position="167"/>
    </location>
</feature>
<dbReference type="EMBL" id="AGNL01005768">
    <property type="protein sequence ID" value="EJK72476.1"/>
    <property type="molecule type" value="Genomic_DNA"/>
</dbReference>